<evidence type="ECO:0000256" key="2">
    <source>
        <dbReference type="ARBA" id="ARBA00023125"/>
    </source>
</evidence>
<dbReference type="Pfam" id="PF07729">
    <property type="entry name" value="FCD"/>
    <property type="match status" value="1"/>
</dbReference>
<dbReference type="CDD" id="cd07377">
    <property type="entry name" value="WHTH_GntR"/>
    <property type="match status" value="1"/>
</dbReference>
<dbReference type="EMBL" id="BAAANY010000020">
    <property type="protein sequence ID" value="GAA1693614.1"/>
    <property type="molecule type" value="Genomic_DNA"/>
</dbReference>
<dbReference type="InterPro" id="IPR008920">
    <property type="entry name" value="TF_FadR/GntR_C"/>
</dbReference>
<evidence type="ECO:0000313" key="6">
    <source>
        <dbReference type="Proteomes" id="UP001500618"/>
    </source>
</evidence>
<dbReference type="SUPFAM" id="SSF48008">
    <property type="entry name" value="GntR ligand-binding domain-like"/>
    <property type="match status" value="1"/>
</dbReference>
<dbReference type="PROSITE" id="PS50949">
    <property type="entry name" value="HTH_GNTR"/>
    <property type="match status" value="1"/>
</dbReference>
<keyword evidence="6" id="KW-1185">Reference proteome</keyword>
<keyword evidence="2" id="KW-0238">DNA-binding</keyword>
<protein>
    <submittedName>
        <fullName evidence="5">GntR family transcriptional regulator</fullName>
    </submittedName>
</protein>
<dbReference type="Gene3D" id="1.20.120.530">
    <property type="entry name" value="GntR ligand-binding domain-like"/>
    <property type="match status" value="1"/>
</dbReference>
<accession>A0ABP4TXD9</accession>
<dbReference type="Pfam" id="PF00392">
    <property type="entry name" value="GntR"/>
    <property type="match status" value="1"/>
</dbReference>
<sequence length="264" mass="28365">MGNAVHTGVSVTAAKVPNMGCLAGEDATVPLATTRRTGLVDQVIEQMRQAIVSGGWPVDERIPPEPELVAALGVGRNTIREAVRALSHAGLLDVRQGNGTFVRATSEISGALRRLYGTQLREVVQVRRILEVEGARLAATQRTDAEATELATLLDSRDAAMSDRRWEDATESDTQFHLAVVRCSHNSLLSELHLGLTDVIRASVATALESNLDIEYVHHAALVAAIKDSDPDLAVLESNEILDDMLHRVQLDPDDAETSAGAGR</sequence>
<dbReference type="PANTHER" id="PTHR43537:SF47">
    <property type="entry name" value="REGULATORY PROTEIN GNTR HTH"/>
    <property type="match status" value="1"/>
</dbReference>
<gene>
    <name evidence="5" type="ORF">GCM10009765_48590</name>
</gene>
<dbReference type="InterPro" id="IPR011711">
    <property type="entry name" value="GntR_C"/>
</dbReference>
<dbReference type="InterPro" id="IPR036388">
    <property type="entry name" value="WH-like_DNA-bd_sf"/>
</dbReference>
<dbReference type="PRINTS" id="PR00035">
    <property type="entry name" value="HTHGNTR"/>
</dbReference>
<keyword evidence="3" id="KW-0804">Transcription</keyword>
<comment type="caution">
    <text evidence="5">The sequence shown here is derived from an EMBL/GenBank/DDBJ whole genome shotgun (WGS) entry which is preliminary data.</text>
</comment>
<feature type="domain" description="HTH gntR-type" evidence="4">
    <location>
        <begin position="37"/>
        <end position="105"/>
    </location>
</feature>
<evidence type="ECO:0000256" key="1">
    <source>
        <dbReference type="ARBA" id="ARBA00023015"/>
    </source>
</evidence>
<organism evidence="5 6">
    <name type="scientific">Fodinicola feengrottensis</name>
    <dbReference type="NCBI Taxonomy" id="435914"/>
    <lineage>
        <taxon>Bacteria</taxon>
        <taxon>Bacillati</taxon>
        <taxon>Actinomycetota</taxon>
        <taxon>Actinomycetes</taxon>
        <taxon>Mycobacteriales</taxon>
        <taxon>Fodinicola</taxon>
    </lineage>
</organism>
<dbReference type="PANTHER" id="PTHR43537">
    <property type="entry name" value="TRANSCRIPTIONAL REGULATOR, GNTR FAMILY"/>
    <property type="match status" value="1"/>
</dbReference>
<evidence type="ECO:0000256" key="3">
    <source>
        <dbReference type="ARBA" id="ARBA00023163"/>
    </source>
</evidence>
<proteinExistence type="predicted"/>
<name>A0ABP4TXD9_9ACTN</name>
<dbReference type="InterPro" id="IPR036390">
    <property type="entry name" value="WH_DNA-bd_sf"/>
</dbReference>
<evidence type="ECO:0000313" key="5">
    <source>
        <dbReference type="EMBL" id="GAA1693614.1"/>
    </source>
</evidence>
<keyword evidence="1" id="KW-0805">Transcription regulation</keyword>
<dbReference type="InterPro" id="IPR000524">
    <property type="entry name" value="Tscrpt_reg_HTH_GntR"/>
</dbReference>
<dbReference type="Gene3D" id="1.10.10.10">
    <property type="entry name" value="Winged helix-like DNA-binding domain superfamily/Winged helix DNA-binding domain"/>
    <property type="match status" value="1"/>
</dbReference>
<dbReference type="Proteomes" id="UP001500618">
    <property type="component" value="Unassembled WGS sequence"/>
</dbReference>
<reference evidence="6" key="1">
    <citation type="journal article" date="2019" name="Int. J. Syst. Evol. Microbiol.">
        <title>The Global Catalogue of Microorganisms (GCM) 10K type strain sequencing project: providing services to taxonomists for standard genome sequencing and annotation.</title>
        <authorList>
            <consortium name="The Broad Institute Genomics Platform"/>
            <consortium name="The Broad Institute Genome Sequencing Center for Infectious Disease"/>
            <person name="Wu L."/>
            <person name="Ma J."/>
        </authorList>
    </citation>
    <scope>NUCLEOTIDE SEQUENCE [LARGE SCALE GENOMIC DNA]</scope>
    <source>
        <strain evidence="6">JCM 14718</strain>
    </source>
</reference>
<dbReference type="SMART" id="SM00895">
    <property type="entry name" value="FCD"/>
    <property type="match status" value="1"/>
</dbReference>
<dbReference type="SMART" id="SM00345">
    <property type="entry name" value="HTH_GNTR"/>
    <property type="match status" value="1"/>
</dbReference>
<dbReference type="SUPFAM" id="SSF46785">
    <property type="entry name" value="Winged helix' DNA-binding domain"/>
    <property type="match status" value="1"/>
</dbReference>
<evidence type="ECO:0000259" key="4">
    <source>
        <dbReference type="PROSITE" id="PS50949"/>
    </source>
</evidence>